<evidence type="ECO:0000313" key="10">
    <source>
        <dbReference type="Proteomes" id="UP001159428"/>
    </source>
</evidence>
<feature type="transmembrane region" description="Helical" evidence="8">
    <location>
        <begin position="262"/>
        <end position="284"/>
    </location>
</feature>
<dbReference type="GO" id="GO:0071939">
    <property type="term" value="P:vitamin A import into cell"/>
    <property type="evidence" value="ECO:0007669"/>
    <property type="project" value="TreeGrafter"/>
</dbReference>
<feature type="transmembrane region" description="Helical" evidence="8">
    <location>
        <begin position="95"/>
        <end position="116"/>
    </location>
</feature>
<evidence type="ECO:0000256" key="8">
    <source>
        <dbReference type="SAM" id="Phobius"/>
    </source>
</evidence>
<keyword evidence="6 8" id="KW-0472">Membrane</keyword>
<dbReference type="PANTHER" id="PTHR21444">
    <property type="entry name" value="COILED-COIL DOMAIN-CONTAINING PROTEIN 180"/>
    <property type="match status" value="1"/>
</dbReference>
<feature type="transmembrane region" description="Helical" evidence="8">
    <location>
        <begin position="514"/>
        <end position="539"/>
    </location>
</feature>
<feature type="transmembrane region" description="Helical" evidence="8">
    <location>
        <begin position="463"/>
        <end position="494"/>
    </location>
</feature>
<dbReference type="EMBL" id="CALNXJ010000045">
    <property type="protein sequence ID" value="CAH3148831.1"/>
    <property type="molecule type" value="Genomic_DNA"/>
</dbReference>
<feature type="transmembrane region" description="Helical" evidence="8">
    <location>
        <begin position="418"/>
        <end position="442"/>
    </location>
</feature>
<dbReference type="AlphaFoldDB" id="A0AAU9XKT1"/>
<keyword evidence="3" id="KW-1003">Cell membrane</keyword>
<dbReference type="GO" id="GO:0005886">
    <property type="term" value="C:plasma membrane"/>
    <property type="evidence" value="ECO:0007669"/>
    <property type="project" value="UniProtKB-SubCell"/>
</dbReference>
<comment type="caution">
    <text evidence="9">The sequence shown here is derived from an EMBL/GenBank/DDBJ whole genome shotgun (WGS) entry which is preliminary data.</text>
</comment>
<dbReference type="GO" id="GO:0034632">
    <property type="term" value="F:retinol transmembrane transporter activity"/>
    <property type="evidence" value="ECO:0007669"/>
    <property type="project" value="InterPro"/>
</dbReference>
<dbReference type="InterPro" id="IPR026612">
    <property type="entry name" value="STRA6-like"/>
</dbReference>
<keyword evidence="2" id="KW-0813">Transport</keyword>
<keyword evidence="4 8" id="KW-0812">Transmembrane</keyword>
<evidence type="ECO:0000313" key="9">
    <source>
        <dbReference type="EMBL" id="CAH3148831.1"/>
    </source>
</evidence>
<evidence type="ECO:0000256" key="6">
    <source>
        <dbReference type="ARBA" id="ARBA00023136"/>
    </source>
</evidence>
<dbReference type="GO" id="GO:0038023">
    <property type="term" value="F:signaling receptor activity"/>
    <property type="evidence" value="ECO:0007669"/>
    <property type="project" value="InterPro"/>
</dbReference>
<feature type="transmembrane region" description="Helical" evidence="8">
    <location>
        <begin position="164"/>
        <end position="186"/>
    </location>
</feature>
<organism evidence="9 10">
    <name type="scientific">Pocillopora meandrina</name>
    <dbReference type="NCBI Taxonomy" id="46732"/>
    <lineage>
        <taxon>Eukaryota</taxon>
        <taxon>Metazoa</taxon>
        <taxon>Cnidaria</taxon>
        <taxon>Anthozoa</taxon>
        <taxon>Hexacorallia</taxon>
        <taxon>Scleractinia</taxon>
        <taxon>Astrocoeniina</taxon>
        <taxon>Pocilloporidae</taxon>
        <taxon>Pocillopora</taxon>
    </lineage>
</organism>
<keyword evidence="10" id="KW-1185">Reference proteome</keyword>
<feature type="transmembrane region" description="Helical" evidence="8">
    <location>
        <begin position="309"/>
        <end position="332"/>
    </location>
</feature>
<dbReference type="Pfam" id="PF14752">
    <property type="entry name" value="RBP_receptor"/>
    <property type="match status" value="2"/>
</dbReference>
<name>A0AAU9XKT1_9CNID</name>
<comment type="subcellular location">
    <subcellularLocation>
        <location evidence="1">Cell membrane</location>
        <topology evidence="1">Multi-pass membrane protein</topology>
    </subcellularLocation>
</comment>
<feature type="transmembrane region" description="Helical" evidence="8">
    <location>
        <begin position="65"/>
        <end position="83"/>
    </location>
</feature>
<keyword evidence="5 8" id="KW-1133">Transmembrane helix</keyword>
<dbReference type="PANTHER" id="PTHR21444:SF15">
    <property type="entry name" value="RECEPTOR FOR RETINOL UPTAKE STRA6"/>
    <property type="match status" value="1"/>
</dbReference>
<gene>
    <name evidence="9" type="ORF">PMEA_00024144</name>
</gene>
<accession>A0AAU9XKT1</accession>
<dbReference type="Proteomes" id="UP001159428">
    <property type="component" value="Unassembled WGS sequence"/>
</dbReference>
<proteinExistence type="predicted"/>
<feature type="transmembrane region" description="Helical" evidence="8">
    <location>
        <begin position="128"/>
        <end position="144"/>
    </location>
</feature>
<evidence type="ECO:0000256" key="1">
    <source>
        <dbReference type="ARBA" id="ARBA00004651"/>
    </source>
</evidence>
<evidence type="ECO:0000256" key="5">
    <source>
        <dbReference type="ARBA" id="ARBA00022989"/>
    </source>
</evidence>
<keyword evidence="7" id="KW-0675">Receptor</keyword>
<evidence type="ECO:0000256" key="2">
    <source>
        <dbReference type="ARBA" id="ARBA00022448"/>
    </source>
</evidence>
<evidence type="ECO:0000256" key="4">
    <source>
        <dbReference type="ARBA" id="ARBA00022692"/>
    </source>
</evidence>
<reference evidence="9 10" key="1">
    <citation type="submission" date="2022-05" db="EMBL/GenBank/DDBJ databases">
        <authorList>
            <consortium name="Genoscope - CEA"/>
            <person name="William W."/>
        </authorList>
    </citation>
    <scope>NUCLEOTIDE SEQUENCE [LARGE SCALE GENOMIC DNA]</scope>
</reference>
<feature type="transmembrane region" description="Helical" evidence="8">
    <location>
        <begin position="14"/>
        <end position="34"/>
    </location>
</feature>
<protein>
    <submittedName>
        <fullName evidence="9">Uncharacterized protein</fullName>
    </submittedName>
</protein>
<feature type="transmembrane region" description="Helical" evidence="8">
    <location>
        <begin position="373"/>
        <end position="398"/>
    </location>
</feature>
<evidence type="ECO:0000256" key="3">
    <source>
        <dbReference type="ARBA" id="ARBA00022475"/>
    </source>
</evidence>
<evidence type="ECO:0000256" key="7">
    <source>
        <dbReference type="ARBA" id="ARBA00023170"/>
    </source>
</evidence>
<sequence>MRYEKRCPTVINEIWFDLGCLVPALFIIFILAFVKRRVKFEPQNCNCYHGLLIPFDFLGGFSNRFTIAVIFGATSSTCLDIFLRPKDGIFQMADPAGWVQVFQDIVTVLVYGILFYPIFACLTTDNRLVGSLLGFLYVTIRFAFKLGMEFQCVIYLKEEYQKELFYLEYLGLVPINLCLSFIWMKFSLLLYREVRKKCFPSESWGGEQIRNKRLASEIEIAHMTELLNPGSISGNKVGLNWFSCLLRCFYKPRKDFKFSTQFISATLVSALTIFQVFMAVFSLMEELRGAYIEAYINIGDTSSADFEDVLYNGLEAGLVLSAVISLSVLLHFMKCHREHVLQFYQGQATFSKDLLSTPAASVGESLRFSGYQIAYTLIGFGILTTFLSTVAAALAIVIEYPEELLTPESWKYLRETGIALLPTLALAIFLMLFQLFLTHFVFRDSTYPNITVLIDNRRLFSIMSYFFFFYNIILGIFSAFMRILNGILLGVIFISRIDRSSLMQGFQAWDKAFVAYLGFVTVLVAHRHPVMLVFCQLLIDRQKYYQPLQKLPPDLVQTSQTQLILSCLLGFSRESRRPRMSKKAANRWFLAVTLLRNPSLVKSRRQGRHITASVVTHGCVNVDVQM</sequence>